<accession>A0A0B7K4L6</accession>
<dbReference type="InterPro" id="IPR040968">
    <property type="entry name" value="EZH2_MCSS_fung"/>
</dbReference>
<dbReference type="InterPro" id="IPR041355">
    <property type="entry name" value="Pre-SET_CXC"/>
</dbReference>
<dbReference type="GO" id="GO:0005634">
    <property type="term" value="C:nucleus"/>
    <property type="evidence" value="ECO:0007669"/>
    <property type="project" value="TreeGrafter"/>
</dbReference>
<keyword evidence="2" id="KW-0808">Transferase</keyword>
<name>A0A0B7K4L6_BIOOC</name>
<evidence type="ECO:0000256" key="3">
    <source>
        <dbReference type="ARBA" id="ARBA00022691"/>
    </source>
</evidence>
<evidence type="ECO:0000259" key="8">
    <source>
        <dbReference type="PROSITE" id="PS50280"/>
    </source>
</evidence>
<feature type="compositionally biased region" description="Acidic residues" evidence="7">
    <location>
        <begin position="974"/>
        <end position="1007"/>
    </location>
</feature>
<dbReference type="InterPro" id="IPR026489">
    <property type="entry name" value="CXC_dom"/>
</dbReference>
<feature type="compositionally biased region" description="Basic residues" evidence="7">
    <location>
        <begin position="1014"/>
        <end position="1023"/>
    </location>
</feature>
<feature type="compositionally biased region" description="Basic residues" evidence="7">
    <location>
        <begin position="30"/>
        <end position="43"/>
    </location>
</feature>
<feature type="compositionally biased region" description="Polar residues" evidence="7">
    <location>
        <begin position="45"/>
        <end position="70"/>
    </location>
</feature>
<dbReference type="SUPFAM" id="SSF82199">
    <property type="entry name" value="SET domain"/>
    <property type="match status" value="1"/>
</dbReference>
<keyword evidence="4" id="KW-0805">Transcription regulation</keyword>
<evidence type="ECO:0008006" key="11">
    <source>
        <dbReference type="Google" id="ProtNLM"/>
    </source>
</evidence>
<evidence type="ECO:0000256" key="1">
    <source>
        <dbReference type="ARBA" id="ARBA00022603"/>
    </source>
</evidence>
<dbReference type="Pfam" id="PF00856">
    <property type="entry name" value="SET"/>
    <property type="match status" value="1"/>
</dbReference>
<dbReference type="InterPro" id="IPR045318">
    <property type="entry name" value="EZH1/2-like"/>
</dbReference>
<evidence type="ECO:0000256" key="5">
    <source>
        <dbReference type="ARBA" id="ARBA00023163"/>
    </source>
</evidence>
<dbReference type="Pfam" id="PF18600">
    <property type="entry name" value="Ezh2_MCSS_fung"/>
    <property type="match status" value="1"/>
</dbReference>
<reference evidence="10" key="1">
    <citation type="submission" date="2015-01" db="EMBL/GenBank/DDBJ databases">
        <authorList>
            <person name="Durling Mikael"/>
        </authorList>
    </citation>
    <scope>NUCLEOTIDE SEQUENCE</scope>
</reference>
<dbReference type="GO" id="GO:0003682">
    <property type="term" value="F:chromatin binding"/>
    <property type="evidence" value="ECO:0007669"/>
    <property type="project" value="TreeGrafter"/>
</dbReference>
<evidence type="ECO:0000256" key="6">
    <source>
        <dbReference type="ARBA" id="ARBA00048568"/>
    </source>
</evidence>
<gene>
    <name evidence="10" type="ORF">BN869_000005957_1</name>
</gene>
<dbReference type="Gene3D" id="2.170.270.10">
    <property type="entry name" value="SET domain"/>
    <property type="match status" value="1"/>
</dbReference>
<dbReference type="PANTHER" id="PTHR45747:SF4">
    <property type="entry name" value="HISTONE-LYSINE N-METHYLTRANSFERASE E(Z)"/>
    <property type="match status" value="1"/>
</dbReference>
<dbReference type="PROSITE" id="PS51633">
    <property type="entry name" value="CXC"/>
    <property type="match status" value="1"/>
</dbReference>
<dbReference type="InterPro" id="IPR001214">
    <property type="entry name" value="SET_dom"/>
</dbReference>
<proteinExistence type="predicted"/>
<organism evidence="10">
    <name type="scientific">Bionectria ochroleuca</name>
    <name type="common">Gliocladium roseum</name>
    <dbReference type="NCBI Taxonomy" id="29856"/>
    <lineage>
        <taxon>Eukaryota</taxon>
        <taxon>Fungi</taxon>
        <taxon>Dikarya</taxon>
        <taxon>Ascomycota</taxon>
        <taxon>Pezizomycotina</taxon>
        <taxon>Sordariomycetes</taxon>
        <taxon>Hypocreomycetidae</taxon>
        <taxon>Hypocreales</taxon>
        <taxon>Bionectriaceae</taxon>
        <taxon>Clonostachys</taxon>
    </lineage>
</organism>
<dbReference type="GO" id="GO:0031507">
    <property type="term" value="P:heterochromatin formation"/>
    <property type="evidence" value="ECO:0007669"/>
    <property type="project" value="TreeGrafter"/>
</dbReference>
<dbReference type="InterPro" id="IPR040595">
    <property type="entry name" value="EZH2_N"/>
</dbReference>
<dbReference type="Pfam" id="PF18264">
    <property type="entry name" value="preSET_CXC"/>
    <property type="match status" value="1"/>
</dbReference>
<dbReference type="AlphaFoldDB" id="A0A0B7K4L6"/>
<evidence type="ECO:0000313" key="10">
    <source>
        <dbReference type="EMBL" id="CEO49900.1"/>
    </source>
</evidence>
<sequence length="1047" mass="118070">MAREGKTASPAKHGADLGSRMRPQNSPKASPKKSPRNSPKKPKPQQTYGTNGTSDGVSRSKVTGLGSSSKPAPPKMLPLPVIIARLGEYKKEMGKAHDQLARYTVESTTVVDRRVHTGKDLFGALSDDPSPENGGMSLKIKIKNMDKQLQRKDQRDALKVTPIKTVKAPVPRYFNHPVQIGNNVVAPQTPMAFYPHKGDLDTPRKQKKWKGYIKDLDNSEASHGLDSIKLDEKRPTIIHYERVVSIAMYLESWLKELALPDVNKWTLLLQLHKKGPEKLLTTEQYEAIKTTHIRKDFDVGNFEAGTTFQAAWKRVFGEEKTRHGIRIREVNLLEVLLYDKELKAFVDPDDNSDESSPSSPQTPFKGLESTLQTYSSLGCLICFKHSCEHGFFTDGNERKRFALQKGWLARRLTERNRRKMLENKNKMTNGAQLESPSCDRKCYITYNPVANGVSGSTWTDAERNVLRTIFMSASCSLISSDPICQAAVLLDRDCFEVHREYQTLGISLPKAPANRVTEEDDSEEDDEVPNLSWYNRFEHKLSRRPGAGRYHTPNWDHINRDIDDICALRGCDHDGPCSPSNDKCPCAKKGHFCEKFCGCTVENCAYKFTGCDCGLRGKPCHMKGEECICVQLNRECDPDLCHSCGAFERADPKNARKTELLATGCQNCSLQRGSTKDLVLGKSQFHGYGLYSSEPIRKDEFIIEYVGELVSGEEGDRRYIRRQNLFDGTKPLSFNFTLLKECNVWIDGARYGNLSRYVNHADGSSQKCNVTPKILLVNGCFRISFRAKRNIKPWEELLFDYGEDFGLGSDKAKRRKKRNKDDDEDEDEDEDEEDEDEESSNHSSDEASNPESDEDFPMEEPERPNLKRKRAESEDTEEEYAPSSENNRSPRKKNGGGSAETARQARRSRNVKGGLSNGAASKVTTRKPAKSSKETQRPRAPGRETSTSQSESPALAEEPKAKRPRLGQHKVVSDSDEEQQSEMEGGESSGDEDDEGSSQDEDDESEDYYDKREKSTRKRRRPAKFKDDEVYALGSGRRRRATDNSPQ</sequence>
<dbReference type="SMART" id="SM00317">
    <property type="entry name" value="SET"/>
    <property type="match status" value="1"/>
</dbReference>
<dbReference type="EMBL" id="CDPU01000016">
    <property type="protein sequence ID" value="CEO49900.1"/>
    <property type="molecule type" value="Genomic_DNA"/>
</dbReference>
<comment type="catalytic activity">
    <reaction evidence="6">
        <text>L-lysyl(27)-[histone H3] + 3 S-adenosyl-L-methionine = N(6),N(6),N(6)-trimethyl-L-lysyl(27)-[histone H3] + 3 S-adenosyl-L-homocysteine + 3 H(+)</text>
        <dbReference type="Rhea" id="RHEA:60292"/>
        <dbReference type="Rhea" id="RHEA-COMP:15535"/>
        <dbReference type="Rhea" id="RHEA-COMP:15548"/>
        <dbReference type="ChEBI" id="CHEBI:15378"/>
        <dbReference type="ChEBI" id="CHEBI:29969"/>
        <dbReference type="ChEBI" id="CHEBI:57856"/>
        <dbReference type="ChEBI" id="CHEBI:59789"/>
        <dbReference type="ChEBI" id="CHEBI:61961"/>
        <dbReference type="EC" id="2.1.1.356"/>
    </reaction>
</comment>
<evidence type="ECO:0000256" key="4">
    <source>
        <dbReference type="ARBA" id="ARBA00023015"/>
    </source>
</evidence>
<keyword evidence="1" id="KW-0489">Methyltransferase</keyword>
<keyword evidence="3" id="KW-0949">S-adenosyl-L-methionine</keyword>
<keyword evidence="5" id="KW-0804">Transcription</keyword>
<evidence type="ECO:0000256" key="2">
    <source>
        <dbReference type="ARBA" id="ARBA00022679"/>
    </source>
</evidence>
<feature type="region of interest" description="Disordered" evidence="7">
    <location>
        <begin position="809"/>
        <end position="1047"/>
    </location>
</feature>
<feature type="compositionally biased region" description="Acidic residues" evidence="7">
    <location>
        <begin position="822"/>
        <end position="838"/>
    </location>
</feature>
<evidence type="ECO:0000259" key="9">
    <source>
        <dbReference type="PROSITE" id="PS51633"/>
    </source>
</evidence>
<protein>
    <recommendedName>
        <fullName evidence="11">SET domain-containing protein</fullName>
    </recommendedName>
</protein>
<dbReference type="Pfam" id="PF18601">
    <property type="entry name" value="EZH2_N"/>
    <property type="match status" value="1"/>
</dbReference>
<dbReference type="GO" id="GO:0032259">
    <property type="term" value="P:methylation"/>
    <property type="evidence" value="ECO:0007669"/>
    <property type="project" value="UniProtKB-KW"/>
</dbReference>
<evidence type="ECO:0000256" key="7">
    <source>
        <dbReference type="SAM" id="MobiDB-lite"/>
    </source>
</evidence>
<feature type="region of interest" description="Disordered" evidence="7">
    <location>
        <begin position="1"/>
        <end position="76"/>
    </location>
</feature>
<feature type="domain" description="SET" evidence="8">
    <location>
        <begin position="676"/>
        <end position="802"/>
    </location>
</feature>
<dbReference type="GO" id="GO:0140951">
    <property type="term" value="F:histone H3K27 trimethyltransferase activity"/>
    <property type="evidence" value="ECO:0007669"/>
    <property type="project" value="UniProtKB-EC"/>
</dbReference>
<dbReference type="PANTHER" id="PTHR45747">
    <property type="entry name" value="HISTONE-LYSINE N-METHYLTRANSFERASE E(Z)"/>
    <property type="match status" value="1"/>
</dbReference>
<feature type="domain" description="CXC" evidence="9">
    <location>
        <begin position="548"/>
        <end position="661"/>
    </location>
</feature>
<dbReference type="InterPro" id="IPR046341">
    <property type="entry name" value="SET_dom_sf"/>
</dbReference>
<dbReference type="PROSITE" id="PS50280">
    <property type="entry name" value="SET"/>
    <property type="match status" value="1"/>
</dbReference>